<dbReference type="InterPro" id="IPR053812">
    <property type="entry name" value="HTH_Sigma70_ECF-like"/>
</dbReference>
<sequence length="221" mass="24523">MAGSRVRAWAMIQDQVESAMNSEGDSNNQELDELVEGVRRGDNLALEQVFHQYFPYLVSFAHSRMRRRRLGCDGEGAAASAMRSFVSGAGAGRFAQLKTQQDLFRLLSVIALRKSIKYSNRDGRYIHSSEKVGDSSSNNFCSIFALPTGPVAEQALIVQETLEQLLQALGKDILQTIVLMQLEGHAKPFIADALKISVRTVQRHINNIRETLAKIEAADNE</sequence>
<protein>
    <submittedName>
        <fullName evidence="2">RNA polymerase sigma factor</fullName>
    </submittedName>
</protein>
<proteinExistence type="predicted"/>
<dbReference type="KEGG" id="ruv:EC9_11950"/>
<evidence type="ECO:0000313" key="3">
    <source>
        <dbReference type="Proteomes" id="UP000319557"/>
    </source>
</evidence>
<dbReference type="AlphaFoldDB" id="A0A517LWM8"/>
<reference evidence="2 3" key="1">
    <citation type="submission" date="2019-02" db="EMBL/GenBank/DDBJ databases">
        <title>Deep-cultivation of Planctomycetes and their phenomic and genomic characterization uncovers novel biology.</title>
        <authorList>
            <person name="Wiegand S."/>
            <person name="Jogler M."/>
            <person name="Boedeker C."/>
            <person name="Pinto D."/>
            <person name="Vollmers J."/>
            <person name="Rivas-Marin E."/>
            <person name="Kohn T."/>
            <person name="Peeters S.H."/>
            <person name="Heuer A."/>
            <person name="Rast P."/>
            <person name="Oberbeckmann S."/>
            <person name="Bunk B."/>
            <person name="Jeske O."/>
            <person name="Meyerdierks A."/>
            <person name="Storesund J.E."/>
            <person name="Kallscheuer N."/>
            <person name="Luecker S."/>
            <person name="Lage O.M."/>
            <person name="Pohl T."/>
            <person name="Merkel B.J."/>
            <person name="Hornburger P."/>
            <person name="Mueller R.-W."/>
            <person name="Bruemmer F."/>
            <person name="Labrenz M."/>
            <person name="Spormann A.M."/>
            <person name="Op den Camp H."/>
            <person name="Overmann J."/>
            <person name="Amann R."/>
            <person name="Jetten M.S.M."/>
            <person name="Mascher T."/>
            <person name="Medema M.H."/>
            <person name="Devos D.P."/>
            <person name="Kaster A.-K."/>
            <person name="Ovreas L."/>
            <person name="Rohde M."/>
            <person name="Galperin M.Y."/>
            <person name="Jogler C."/>
        </authorList>
    </citation>
    <scope>NUCLEOTIDE SEQUENCE [LARGE SCALE GENOMIC DNA]</scope>
    <source>
        <strain evidence="2 3">EC9</strain>
    </source>
</reference>
<evidence type="ECO:0000259" key="1">
    <source>
        <dbReference type="Pfam" id="PF07638"/>
    </source>
</evidence>
<dbReference type="OrthoDB" id="260015at2"/>
<dbReference type="InterPro" id="IPR036388">
    <property type="entry name" value="WH-like_DNA-bd_sf"/>
</dbReference>
<dbReference type="Pfam" id="PF07638">
    <property type="entry name" value="Sigma70_ECF"/>
    <property type="match status" value="1"/>
</dbReference>
<dbReference type="InterPro" id="IPR013325">
    <property type="entry name" value="RNA_pol_sigma_r2"/>
</dbReference>
<keyword evidence="3" id="KW-1185">Reference proteome</keyword>
<name>A0A517LWM8_9BACT</name>
<dbReference type="InterPro" id="IPR013324">
    <property type="entry name" value="RNA_pol_sigma_r3/r4-like"/>
</dbReference>
<dbReference type="SUPFAM" id="SSF88946">
    <property type="entry name" value="Sigma2 domain of RNA polymerase sigma factors"/>
    <property type="match status" value="1"/>
</dbReference>
<dbReference type="Proteomes" id="UP000319557">
    <property type="component" value="Chromosome"/>
</dbReference>
<gene>
    <name evidence="2" type="ORF">EC9_11950</name>
</gene>
<feature type="domain" description="RNA polymerase sigma-70 ECF-like HTH" evidence="1">
    <location>
        <begin position="29"/>
        <end position="213"/>
    </location>
</feature>
<dbReference type="Gene3D" id="1.10.10.10">
    <property type="entry name" value="Winged helix-like DNA-binding domain superfamily/Winged helix DNA-binding domain"/>
    <property type="match status" value="1"/>
</dbReference>
<dbReference type="SUPFAM" id="SSF88659">
    <property type="entry name" value="Sigma3 and sigma4 domains of RNA polymerase sigma factors"/>
    <property type="match status" value="1"/>
</dbReference>
<dbReference type="GO" id="GO:0003700">
    <property type="term" value="F:DNA-binding transcription factor activity"/>
    <property type="evidence" value="ECO:0007669"/>
    <property type="project" value="InterPro"/>
</dbReference>
<dbReference type="GO" id="GO:0006352">
    <property type="term" value="P:DNA-templated transcription initiation"/>
    <property type="evidence" value="ECO:0007669"/>
    <property type="project" value="InterPro"/>
</dbReference>
<dbReference type="Gene3D" id="1.10.1740.10">
    <property type="match status" value="1"/>
</dbReference>
<evidence type="ECO:0000313" key="2">
    <source>
        <dbReference type="EMBL" id="QDS87019.1"/>
    </source>
</evidence>
<accession>A0A517LWM8</accession>
<organism evidence="2 3">
    <name type="scientific">Rosistilla ulvae</name>
    <dbReference type="NCBI Taxonomy" id="1930277"/>
    <lineage>
        <taxon>Bacteria</taxon>
        <taxon>Pseudomonadati</taxon>
        <taxon>Planctomycetota</taxon>
        <taxon>Planctomycetia</taxon>
        <taxon>Pirellulales</taxon>
        <taxon>Pirellulaceae</taxon>
        <taxon>Rosistilla</taxon>
    </lineage>
</organism>
<dbReference type="EMBL" id="CP036261">
    <property type="protein sequence ID" value="QDS87019.1"/>
    <property type="molecule type" value="Genomic_DNA"/>
</dbReference>